<dbReference type="EMBL" id="CP003093">
    <property type="protein sequence ID" value="AER56957.1"/>
    <property type="molecule type" value="Genomic_DNA"/>
</dbReference>
<keyword evidence="1" id="KW-0812">Transmembrane</keyword>
<dbReference type="Proteomes" id="UP000005870">
    <property type="component" value="Chromosome"/>
</dbReference>
<reference evidence="2 3" key="1">
    <citation type="journal article" date="2012" name="J. Bacteriol.">
        <title>Complete Genome Sequence of the BTEX-Degrading Bacterium Pseudoxanthomonas spadix BD-a59.</title>
        <authorList>
            <person name="Lee S.H."/>
            <person name="Jin H.M."/>
            <person name="Lee H.J."/>
            <person name="Kim J.M."/>
            <person name="Jeon C.O."/>
        </authorList>
    </citation>
    <scope>NUCLEOTIDE SEQUENCE [LARGE SCALE GENOMIC DNA]</scope>
    <source>
        <strain evidence="2 3">BD-a59</strain>
    </source>
</reference>
<dbReference type="OrthoDB" id="5734946at2"/>
<proteinExistence type="predicted"/>
<dbReference type="InterPro" id="IPR032314">
    <property type="entry name" value="DUF4845"/>
</dbReference>
<keyword evidence="1" id="KW-0472">Membrane</keyword>
<keyword evidence="3" id="KW-1185">Reference proteome</keyword>
<feature type="transmembrane region" description="Helical" evidence="1">
    <location>
        <begin position="7"/>
        <end position="28"/>
    </location>
</feature>
<dbReference type="KEGG" id="psd:DSC_11565"/>
<dbReference type="eggNOG" id="COG4969">
    <property type="taxonomic scope" value="Bacteria"/>
</dbReference>
<evidence type="ECO:0000313" key="3">
    <source>
        <dbReference type="Proteomes" id="UP000005870"/>
    </source>
</evidence>
<name>G7UQF4_PSEUP</name>
<evidence type="ECO:0000256" key="1">
    <source>
        <dbReference type="SAM" id="Phobius"/>
    </source>
</evidence>
<organism evidence="2 3">
    <name type="scientific">Pseudoxanthomonas spadix (strain BD-a59)</name>
    <dbReference type="NCBI Taxonomy" id="1045855"/>
    <lineage>
        <taxon>Bacteria</taxon>
        <taxon>Pseudomonadati</taxon>
        <taxon>Pseudomonadota</taxon>
        <taxon>Gammaproteobacteria</taxon>
        <taxon>Lysobacterales</taxon>
        <taxon>Lysobacteraceae</taxon>
        <taxon>Pseudoxanthomonas</taxon>
    </lineage>
</organism>
<sequence>MKRNQDGITLIGFVITLAVVGFAAYIGMKLFPMYQEYYSLKMAAKGLAEEPGSASMDPSRLQDLLFRRLDINYSDSIKPADVTFKRIDTGWNMHVQYEVRRPMVGNLDVVGRFELSQDITRGGGGEG</sequence>
<dbReference type="HOGENOM" id="CLU_149778_1_0_6"/>
<dbReference type="RefSeq" id="WP_014161130.1">
    <property type="nucleotide sequence ID" value="NC_016147.2"/>
</dbReference>
<gene>
    <name evidence="2" type="ordered locus">DSC_11565</name>
</gene>
<evidence type="ECO:0000313" key="2">
    <source>
        <dbReference type="EMBL" id="AER56957.1"/>
    </source>
</evidence>
<keyword evidence="1" id="KW-1133">Transmembrane helix</keyword>
<protein>
    <recommendedName>
        <fullName evidence="4">DUF4845 domain-containing protein</fullName>
    </recommendedName>
</protein>
<dbReference type="AlphaFoldDB" id="G7UQF4"/>
<dbReference type="Pfam" id="PF16137">
    <property type="entry name" value="DUF4845"/>
    <property type="match status" value="1"/>
</dbReference>
<evidence type="ECO:0008006" key="4">
    <source>
        <dbReference type="Google" id="ProtNLM"/>
    </source>
</evidence>
<dbReference type="STRING" id="1045855.DSC_11565"/>
<accession>G7UQF4</accession>